<dbReference type="EMBL" id="DVMQ01000018">
    <property type="protein sequence ID" value="HIU24613.1"/>
    <property type="molecule type" value="Genomic_DNA"/>
</dbReference>
<dbReference type="Gene3D" id="1.20.1090.10">
    <property type="entry name" value="Dehydroquinate synthase-like - alpha domain"/>
    <property type="match status" value="1"/>
</dbReference>
<dbReference type="GO" id="GO:1990002">
    <property type="term" value="F:methylglyoxal reductase (NADPH) (acetol producing) activity"/>
    <property type="evidence" value="ECO:0007669"/>
    <property type="project" value="TreeGrafter"/>
</dbReference>
<evidence type="ECO:0000256" key="1">
    <source>
        <dbReference type="ARBA" id="ARBA00023002"/>
    </source>
</evidence>
<comment type="caution">
    <text evidence="4">The sequence shown here is derived from an EMBL/GenBank/DDBJ whole genome shotgun (WGS) entry which is preliminary data.</text>
</comment>
<evidence type="ECO:0000259" key="3">
    <source>
        <dbReference type="Pfam" id="PF25137"/>
    </source>
</evidence>
<dbReference type="Pfam" id="PF25137">
    <property type="entry name" value="ADH_Fe_C"/>
    <property type="match status" value="1"/>
</dbReference>
<name>A0A9D1HXW8_9ACTN</name>
<dbReference type="GO" id="GO:1990362">
    <property type="term" value="F:butanol dehydrogenase (NAD+) activity"/>
    <property type="evidence" value="ECO:0007669"/>
    <property type="project" value="InterPro"/>
</dbReference>
<dbReference type="PANTHER" id="PTHR43633">
    <property type="entry name" value="ALCOHOL DEHYDROGENASE YQHD"/>
    <property type="match status" value="1"/>
</dbReference>
<sequence length="411" mass="43962">MNNFSFNCPTKFVFGRGTTDQTGAQLAALGHRHALVVYGQGSVVRTGTLARVLASLDEAGVSYVELSGARPNPEIELVRKGVELARNEKVDVILGVGGGSTIDTAKAISLGVPYAGDTWDLFSRAAQPIAEGKPPVACVLTIPAAGSEASDSCVITNDEKCLKKGLSTDLNRPELAIMDPELTFTLPPYQTAAGVTDMCAHIMERYFSGADAVPVTDGIACSLLRTLIAEAPRALANPEDYDARANIMWVGMLAHNGIAGVGRNLVPTSRAGGWESHGLEHELSAHDPKIAHGAGLAVIFPAWMRYVWRENPERFLAFGRDVFDIEPVNPEEDGVDITAEQAVADAVEATIDALQEFFVSMGMPSTLGELGITEADIDALIQTLEQNKGAEFGEFKRLTMEDARNIYMSAL</sequence>
<dbReference type="CDD" id="cd08187">
    <property type="entry name" value="BDH"/>
    <property type="match status" value="1"/>
</dbReference>
<evidence type="ECO:0000313" key="4">
    <source>
        <dbReference type="EMBL" id="HIU24613.1"/>
    </source>
</evidence>
<dbReference type="FunFam" id="3.40.50.1970:FF:000003">
    <property type="entry name" value="Alcohol dehydrogenase, iron-containing"/>
    <property type="match status" value="1"/>
</dbReference>
<dbReference type="GO" id="GO:0046872">
    <property type="term" value="F:metal ion binding"/>
    <property type="evidence" value="ECO:0007669"/>
    <property type="project" value="InterPro"/>
</dbReference>
<feature type="domain" description="Alcohol dehydrogenase iron-type/glycerol dehydrogenase GldA" evidence="2">
    <location>
        <begin position="9"/>
        <end position="180"/>
    </location>
</feature>
<dbReference type="InterPro" id="IPR001670">
    <property type="entry name" value="ADH_Fe/GldA"/>
</dbReference>
<evidence type="ECO:0000259" key="2">
    <source>
        <dbReference type="Pfam" id="PF00465"/>
    </source>
</evidence>
<dbReference type="InterPro" id="IPR044731">
    <property type="entry name" value="BDH-like"/>
</dbReference>
<organism evidence="4 5">
    <name type="scientific">Candidatus Coprovicinus avistercoris</name>
    <dbReference type="NCBI Taxonomy" id="2840754"/>
    <lineage>
        <taxon>Bacteria</taxon>
        <taxon>Bacillati</taxon>
        <taxon>Actinomycetota</taxon>
        <taxon>Coriobacteriia</taxon>
        <taxon>Coriobacteriales</taxon>
        <taxon>Coriobacteriaceae</taxon>
        <taxon>Coriobacteriaceae incertae sedis</taxon>
        <taxon>Candidatus Coprovicinus</taxon>
    </lineage>
</organism>
<dbReference type="Proteomes" id="UP000824078">
    <property type="component" value="Unassembled WGS sequence"/>
</dbReference>
<dbReference type="InterPro" id="IPR056798">
    <property type="entry name" value="ADH_Fe_C"/>
</dbReference>
<reference evidence="4" key="2">
    <citation type="journal article" date="2021" name="PeerJ">
        <title>Extensive microbial diversity within the chicken gut microbiome revealed by metagenomics and culture.</title>
        <authorList>
            <person name="Gilroy R."/>
            <person name="Ravi A."/>
            <person name="Getino M."/>
            <person name="Pursley I."/>
            <person name="Horton D.L."/>
            <person name="Alikhan N.F."/>
            <person name="Baker D."/>
            <person name="Gharbi K."/>
            <person name="Hall N."/>
            <person name="Watson M."/>
            <person name="Adriaenssens E.M."/>
            <person name="Foster-Nyarko E."/>
            <person name="Jarju S."/>
            <person name="Secka A."/>
            <person name="Antonio M."/>
            <person name="Oren A."/>
            <person name="Chaudhuri R.R."/>
            <person name="La Ragione R."/>
            <person name="Hildebrand F."/>
            <person name="Pallen M.J."/>
        </authorList>
    </citation>
    <scope>NUCLEOTIDE SEQUENCE</scope>
    <source>
        <strain evidence="4">ChiHjej12B11-29160</strain>
    </source>
</reference>
<gene>
    <name evidence="4" type="ORF">IAD17_06795</name>
</gene>
<accession>A0A9D1HXW8</accession>
<dbReference type="SUPFAM" id="SSF56796">
    <property type="entry name" value="Dehydroquinate synthase-like"/>
    <property type="match status" value="1"/>
</dbReference>
<dbReference type="Pfam" id="PF00465">
    <property type="entry name" value="Fe-ADH"/>
    <property type="match status" value="1"/>
</dbReference>
<evidence type="ECO:0000313" key="5">
    <source>
        <dbReference type="Proteomes" id="UP000824078"/>
    </source>
</evidence>
<dbReference type="GO" id="GO:0005829">
    <property type="term" value="C:cytosol"/>
    <property type="evidence" value="ECO:0007669"/>
    <property type="project" value="TreeGrafter"/>
</dbReference>
<dbReference type="Gene3D" id="3.40.50.1970">
    <property type="match status" value="1"/>
</dbReference>
<proteinExistence type="predicted"/>
<keyword evidence="1" id="KW-0560">Oxidoreductase</keyword>
<dbReference type="AlphaFoldDB" id="A0A9D1HXW8"/>
<protein>
    <submittedName>
        <fullName evidence="4">Iron-containing alcohol dehydrogenase</fullName>
    </submittedName>
</protein>
<dbReference type="GO" id="GO:0008106">
    <property type="term" value="F:alcohol dehydrogenase (NADP+) activity"/>
    <property type="evidence" value="ECO:0007669"/>
    <property type="project" value="TreeGrafter"/>
</dbReference>
<reference evidence="4" key="1">
    <citation type="submission" date="2020-10" db="EMBL/GenBank/DDBJ databases">
        <authorList>
            <person name="Gilroy R."/>
        </authorList>
    </citation>
    <scope>NUCLEOTIDE SEQUENCE</scope>
    <source>
        <strain evidence="4">ChiHjej12B11-29160</strain>
    </source>
</reference>
<feature type="domain" description="Fe-containing alcohol dehydrogenase-like C-terminal" evidence="3">
    <location>
        <begin position="191"/>
        <end position="410"/>
    </location>
</feature>
<dbReference type="PANTHER" id="PTHR43633:SF1">
    <property type="entry name" value="ALCOHOL DEHYDROGENASE YQHD"/>
    <property type="match status" value="1"/>
</dbReference>